<dbReference type="STRING" id="286727.SAMN02982917_6656"/>
<feature type="region of interest" description="Disordered" evidence="3">
    <location>
        <begin position="69"/>
        <end position="96"/>
    </location>
</feature>
<evidence type="ECO:0000256" key="3">
    <source>
        <dbReference type="SAM" id="MobiDB-lite"/>
    </source>
</evidence>
<gene>
    <name evidence="4" type="ORF">SAMN02982917_6656</name>
</gene>
<feature type="region of interest" description="Disordered" evidence="3">
    <location>
        <begin position="350"/>
        <end position="370"/>
    </location>
</feature>
<evidence type="ECO:0000313" key="4">
    <source>
        <dbReference type="EMBL" id="SMF89243.1"/>
    </source>
</evidence>
<name>A0A1X7HM44_9PROT</name>
<dbReference type="GO" id="GO:0005576">
    <property type="term" value="C:extracellular region"/>
    <property type="evidence" value="ECO:0007669"/>
    <property type="project" value="InterPro"/>
</dbReference>
<dbReference type="Proteomes" id="UP000192936">
    <property type="component" value="Unassembled WGS sequence"/>
</dbReference>
<proteinExistence type="predicted"/>
<dbReference type="SUPFAM" id="SSF53474">
    <property type="entry name" value="alpha/beta-Hydrolases"/>
    <property type="match status" value="1"/>
</dbReference>
<evidence type="ECO:0000256" key="2">
    <source>
        <dbReference type="ARBA" id="ARBA00022801"/>
    </source>
</evidence>
<dbReference type="Gene3D" id="3.40.50.1820">
    <property type="entry name" value="alpha/beta hydrolase"/>
    <property type="match status" value="1"/>
</dbReference>
<evidence type="ECO:0000313" key="5">
    <source>
        <dbReference type="Proteomes" id="UP000192936"/>
    </source>
</evidence>
<dbReference type="NCBIfam" id="TIGR01840">
    <property type="entry name" value="esterase_phb"/>
    <property type="match status" value="1"/>
</dbReference>
<keyword evidence="1" id="KW-0732">Signal</keyword>
<dbReference type="Pfam" id="PF10503">
    <property type="entry name" value="Esterase_PHB"/>
    <property type="match status" value="1"/>
</dbReference>
<dbReference type="InterPro" id="IPR029058">
    <property type="entry name" value="AB_hydrolase_fold"/>
</dbReference>
<reference evidence="4 5" key="1">
    <citation type="submission" date="2017-04" db="EMBL/GenBank/DDBJ databases">
        <authorList>
            <person name="Afonso C.L."/>
            <person name="Miller P.J."/>
            <person name="Scott M.A."/>
            <person name="Spackman E."/>
            <person name="Goraichik I."/>
            <person name="Dimitrov K.M."/>
            <person name="Suarez D.L."/>
            <person name="Swayne D.E."/>
        </authorList>
    </citation>
    <scope>NUCLEOTIDE SEQUENCE [LARGE SCALE GENOMIC DNA]</scope>
    <source>
        <strain evidence="4 5">A2P</strain>
    </source>
</reference>
<evidence type="ECO:0000256" key="1">
    <source>
        <dbReference type="ARBA" id="ARBA00022729"/>
    </source>
</evidence>
<dbReference type="InterPro" id="IPR010126">
    <property type="entry name" value="Esterase_phb"/>
</dbReference>
<dbReference type="InterPro" id="IPR050955">
    <property type="entry name" value="Plant_Biomass_Hydrol_Est"/>
</dbReference>
<dbReference type="OrthoDB" id="9767239at2"/>
<dbReference type="EMBL" id="FXAK01000009">
    <property type="protein sequence ID" value="SMF89243.1"/>
    <property type="molecule type" value="Genomic_DNA"/>
</dbReference>
<sequence>MSQTRPTGLPPGMDEVARLTQAGRLTEATGLIQRLLRGEGATEPAAVPAAVPDPTVLEGEFVRLDAAPGPQARSATKDHVRPAGKMAGNWSGKGARTGLGETLRGLAARLQTTGFQGGGTGTPRPPAEPLPDGASFATASHSGASGTRAYKLYVPANRGDGLRPLVVMLHGCTQSPDDFSAGTRMNAFAERHGIFVAYPEQPASANAQRCWNWFKPEDQRRGHGEPDLLAGITRRIIHDHPIDPNRVYIAGLSAGGAAAAIMGEAYPDLYAAVGVHSGLPAGAAHDLPSALAVMRQGDRGAMGRAGAGRAGAGYPVPTIIFHGDRDTVVHPRNGDQVAARAVAAAAGLSTEVQHGEAPGRRSYSRTLHTDPSGRTLCEQWAIHGAGHAWAGGSPTGSYTDPQGPDATAEMLRYFLEHRLRTASV</sequence>
<dbReference type="GO" id="GO:0016787">
    <property type="term" value="F:hydrolase activity"/>
    <property type="evidence" value="ECO:0007669"/>
    <property type="project" value="UniProtKB-KW"/>
</dbReference>
<dbReference type="AlphaFoldDB" id="A0A1X7HM44"/>
<organism evidence="4 5">
    <name type="scientific">Azospirillum oryzae</name>
    <dbReference type="NCBI Taxonomy" id="286727"/>
    <lineage>
        <taxon>Bacteria</taxon>
        <taxon>Pseudomonadati</taxon>
        <taxon>Pseudomonadota</taxon>
        <taxon>Alphaproteobacteria</taxon>
        <taxon>Rhodospirillales</taxon>
        <taxon>Azospirillaceae</taxon>
        <taxon>Azospirillum</taxon>
    </lineage>
</organism>
<dbReference type="PANTHER" id="PTHR43037:SF1">
    <property type="entry name" value="BLL1128 PROTEIN"/>
    <property type="match status" value="1"/>
</dbReference>
<dbReference type="PANTHER" id="PTHR43037">
    <property type="entry name" value="UNNAMED PRODUCT-RELATED"/>
    <property type="match status" value="1"/>
</dbReference>
<keyword evidence="2" id="KW-0378">Hydrolase</keyword>
<accession>A0A1X7HM44</accession>
<dbReference type="RefSeq" id="WP_085091479.1">
    <property type="nucleotide sequence ID" value="NZ_FXAK01000009.1"/>
</dbReference>
<protein>
    <submittedName>
        <fullName evidence="4">Esterase, PHB depolymerase family</fullName>
    </submittedName>
</protein>